<protein>
    <submittedName>
        <fullName evidence="1">Uncharacterized protein</fullName>
    </submittedName>
</protein>
<dbReference type="EMBL" id="GBRH01210592">
    <property type="protein sequence ID" value="JAD87303.1"/>
    <property type="molecule type" value="Transcribed_RNA"/>
</dbReference>
<name>A0A0A9DKV1_ARUDO</name>
<dbReference type="AlphaFoldDB" id="A0A0A9DKV1"/>
<reference evidence="1" key="1">
    <citation type="submission" date="2014-09" db="EMBL/GenBank/DDBJ databases">
        <authorList>
            <person name="Magalhaes I.L.F."/>
            <person name="Oliveira U."/>
            <person name="Santos F.R."/>
            <person name="Vidigal T.H.D.A."/>
            <person name="Brescovit A.D."/>
            <person name="Santos A.J."/>
        </authorList>
    </citation>
    <scope>NUCLEOTIDE SEQUENCE</scope>
    <source>
        <tissue evidence="1">Shoot tissue taken approximately 20 cm above the soil surface</tissue>
    </source>
</reference>
<evidence type="ECO:0000313" key="1">
    <source>
        <dbReference type="EMBL" id="JAD87303.1"/>
    </source>
</evidence>
<reference evidence="1" key="2">
    <citation type="journal article" date="2015" name="Data Brief">
        <title>Shoot transcriptome of the giant reed, Arundo donax.</title>
        <authorList>
            <person name="Barrero R.A."/>
            <person name="Guerrero F.D."/>
            <person name="Moolhuijzen P."/>
            <person name="Goolsby J.A."/>
            <person name="Tidwell J."/>
            <person name="Bellgard S.E."/>
            <person name="Bellgard M.I."/>
        </authorList>
    </citation>
    <scope>NUCLEOTIDE SEQUENCE</scope>
    <source>
        <tissue evidence="1">Shoot tissue taken approximately 20 cm above the soil surface</tissue>
    </source>
</reference>
<accession>A0A0A9DKV1</accession>
<organism evidence="1">
    <name type="scientific">Arundo donax</name>
    <name type="common">Giant reed</name>
    <name type="synonym">Donax arundinaceus</name>
    <dbReference type="NCBI Taxonomy" id="35708"/>
    <lineage>
        <taxon>Eukaryota</taxon>
        <taxon>Viridiplantae</taxon>
        <taxon>Streptophyta</taxon>
        <taxon>Embryophyta</taxon>
        <taxon>Tracheophyta</taxon>
        <taxon>Spermatophyta</taxon>
        <taxon>Magnoliopsida</taxon>
        <taxon>Liliopsida</taxon>
        <taxon>Poales</taxon>
        <taxon>Poaceae</taxon>
        <taxon>PACMAD clade</taxon>
        <taxon>Arundinoideae</taxon>
        <taxon>Arundineae</taxon>
        <taxon>Arundo</taxon>
    </lineage>
</organism>
<proteinExistence type="predicted"/>
<sequence length="39" mass="4323">MQGRCGEGGAHRVHRRHWRPRRLAGNALLHGGSVPLARV</sequence>